<dbReference type="SUPFAM" id="SSF55729">
    <property type="entry name" value="Acyl-CoA N-acyltransferases (Nat)"/>
    <property type="match status" value="1"/>
</dbReference>
<proteinExistence type="predicted"/>
<sequence>MKLRQTDTREYNLTEELVFDVFSQTSFSEGKIEKKLVKEIRSSEYYIPKLDFVVEKKNTLIAHCMLSRFPLNQKHTNELLLLAPVCVSPDYQQQGVGKMMVTKAIGIATVMGFKGVIVEGDPNYYHRFGFKTSTEFGIYASSKILPPSPRIYKFFTVFTLFIYFKGCYYNK</sequence>
<dbReference type="RefSeq" id="WP_343755092.1">
    <property type="nucleotide sequence ID" value="NZ_BAAACW010000088.1"/>
</dbReference>
<dbReference type="CDD" id="cd04301">
    <property type="entry name" value="NAT_SF"/>
    <property type="match status" value="1"/>
</dbReference>
<evidence type="ECO:0000313" key="3">
    <source>
        <dbReference type="Proteomes" id="UP001501166"/>
    </source>
</evidence>
<name>A0ABN0XFA8_9LACT</name>
<dbReference type="Pfam" id="PF13508">
    <property type="entry name" value="Acetyltransf_7"/>
    <property type="match status" value="1"/>
</dbReference>
<accession>A0ABN0XFA8</accession>
<keyword evidence="3" id="KW-1185">Reference proteome</keyword>
<organism evidence="2 3">
    <name type="scientific">Alkalibacterium iburiense</name>
    <dbReference type="NCBI Taxonomy" id="290589"/>
    <lineage>
        <taxon>Bacteria</taxon>
        <taxon>Bacillati</taxon>
        <taxon>Bacillota</taxon>
        <taxon>Bacilli</taxon>
        <taxon>Lactobacillales</taxon>
        <taxon>Carnobacteriaceae</taxon>
        <taxon>Alkalibacterium</taxon>
    </lineage>
</organism>
<dbReference type="Gene3D" id="3.40.630.30">
    <property type="match status" value="1"/>
</dbReference>
<protein>
    <recommendedName>
        <fullName evidence="1">N-acetyltransferase domain-containing protein</fullName>
    </recommendedName>
</protein>
<gene>
    <name evidence="2" type="ORF">GCM10008932_14020</name>
</gene>
<evidence type="ECO:0000259" key="1">
    <source>
        <dbReference type="PROSITE" id="PS51186"/>
    </source>
</evidence>
<feature type="domain" description="N-acetyltransferase" evidence="1">
    <location>
        <begin position="1"/>
        <end position="151"/>
    </location>
</feature>
<reference evidence="2 3" key="1">
    <citation type="journal article" date="2019" name="Int. J. Syst. Evol. Microbiol.">
        <title>The Global Catalogue of Microorganisms (GCM) 10K type strain sequencing project: providing services to taxonomists for standard genome sequencing and annotation.</title>
        <authorList>
            <consortium name="The Broad Institute Genomics Platform"/>
            <consortium name="The Broad Institute Genome Sequencing Center for Infectious Disease"/>
            <person name="Wu L."/>
            <person name="Ma J."/>
        </authorList>
    </citation>
    <scope>NUCLEOTIDE SEQUENCE [LARGE SCALE GENOMIC DNA]</scope>
    <source>
        <strain evidence="2 3">JCM 12662</strain>
    </source>
</reference>
<dbReference type="InterPro" id="IPR016181">
    <property type="entry name" value="Acyl_CoA_acyltransferase"/>
</dbReference>
<evidence type="ECO:0000313" key="2">
    <source>
        <dbReference type="EMBL" id="GAA0362695.1"/>
    </source>
</evidence>
<dbReference type="Proteomes" id="UP001501166">
    <property type="component" value="Unassembled WGS sequence"/>
</dbReference>
<comment type="caution">
    <text evidence="2">The sequence shown here is derived from an EMBL/GenBank/DDBJ whole genome shotgun (WGS) entry which is preliminary data.</text>
</comment>
<dbReference type="EMBL" id="BAAACW010000088">
    <property type="protein sequence ID" value="GAA0362695.1"/>
    <property type="molecule type" value="Genomic_DNA"/>
</dbReference>
<dbReference type="InterPro" id="IPR000182">
    <property type="entry name" value="GNAT_dom"/>
</dbReference>
<dbReference type="PROSITE" id="PS51186">
    <property type="entry name" value="GNAT"/>
    <property type="match status" value="1"/>
</dbReference>